<evidence type="ECO:0000313" key="1">
    <source>
        <dbReference type="EMBL" id="MBD0413783.1"/>
    </source>
</evidence>
<evidence type="ECO:0000313" key="2">
    <source>
        <dbReference type="Proteomes" id="UP000643405"/>
    </source>
</evidence>
<dbReference type="GO" id="GO:0003677">
    <property type="term" value="F:DNA binding"/>
    <property type="evidence" value="ECO:0007669"/>
    <property type="project" value="InterPro"/>
</dbReference>
<dbReference type="GO" id="GO:0032784">
    <property type="term" value="P:regulation of DNA-templated transcription elongation"/>
    <property type="evidence" value="ECO:0007669"/>
    <property type="project" value="InterPro"/>
</dbReference>
<gene>
    <name evidence="1" type="ORF">ICI42_03850</name>
</gene>
<accession>A0A8J6PTJ7</accession>
<dbReference type="RefSeq" id="WP_188163189.1">
    <property type="nucleotide sequence ID" value="NZ_JACVVX010000001.1"/>
</dbReference>
<reference evidence="1" key="1">
    <citation type="submission" date="2020-09" db="EMBL/GenBank/DDBJ databases">
        <title>Genome seq and assembly of Tianweitania sp.</title>
        <authorList>
            <person name="Chhetri G."/>
        </authorList>
    </citation>
    <scope>NUCLEOTIDE SEQUENCE</scope>
    <source>
        <strain evidence="1">Rool2</strain>
    </source>
</reference>
<keyword evidence="2" id="KW-1185">Reference proteome</keyword>
<dbReference type="InterPro" id="IPR036953">
    <property type="entry name" value="GreA/GreB_C_sf"/>
</dbReference>
<protein>
    <submittedName>
        <fullName evidence="1">Uncharacterized protein</fullName>
    </submittedName>
</protein>
<dbReference type="EMBL" id="JACVVX010000001">
    <property type="protein sequence ID" value="MBD0413783.1"/>
    <property type="molecule type" value="Genomic_DNA"/>
</dbReference>
<dbReference type="Gene3D" id="3.10.50.30">
    <property type="entry name" value="Transcription elongation factor, GreA/GreB, C-terminal domain"/>
    <property type="match status" value="1"/>
</dbReference>
<comment type="caution">
    <text evidence="1">The sequence shown here is derived from an EMBL/GenBank/DDBJ whole genome shotgun (WGS) entry which is preliminary data.</text>
</comment>
<dbReference type="AlphaFoldDB" id="A0A8J6PTJ7"/>
<sequence length="134" mass="14661">MPRKADYAAFLRRKLAQAVIVLRDDIPPDVVTLNSRIVYAINDETCGQVLLVPSEGDDFPNFALSLYDMKGLALIGLGEGGSADLPNGDRLTLVSVLHQPERDKRNTPAFMQDGVKLRLASSVLDLATSRRRPA</sequence>
<dbReference type="Proteomes" id="UP000643405">
    <property type="component" value="Unassembled WGS sequence"/>
</dbReference>
<organism evidence="1 2">
    <name type="scientific">Oryzicola mucosus</name>
    <dbReference type="NCBI Taxonomy" id="2767425"/>
    <lineage>
        <taxon>Bacteria</taxon>
        <taxon>Pseudomonadati</taxon>
        <taxon>Pseudomonadota</taxon>
        <taxon>Alphaproteobacteria</taxon>
        <taxon>Hyphomicrobiales</taxon>
        <taxon>Phyllobacteriaceae</taxon>
        <taxon>Oryzicola</taxon>
    </lineage>
</organism>
<proteinExistence type="predicted"/>
<name>A0A8J6PTJ7_9HYPH</name>